<evidence type="ECO:0000256" key="5">
    <source>
        <dbReference type="ARBA" id="ARBA00022741"/>
    </source>
</evidence>
<dbReference type="InterPro" id="IPR051131">
    <property type="entry name" value="NEK_Ser/Thr_kinase_NIMA"/>
</dbReference>
<dbReference type="PANTHER" id="PTHR44899:SF3">
    <property type="entry name" value="SERINE_THREONINE-PROTEIN KINASE NEK1"/>
    <property type="match status" value="1"/>
</dbReference>
<dbReference type="Gene3D" id="3.30.200.20">
    <property type="entry name" value="Phosphorylase Kinase, domain 1"/>
    <property type="match status" value="1"/>
</dbReference>
<dbReference type="CDD" id="cd08215">
    <property type="entry name" value="STKc_Nek"/>
    <property type="match status" value="1"/>
</dbReference>
<evidence type="ECO:0000313" key="13">
    <source>
        <dbReference type="Proteomes" id="UP001208570"/>
    </source>
</evidence>
<dbReference type="Proteomes" id="UP001208570">
    <property type="component" value="Unassembled WGS sequence"/>
</dbReference>
<dbReference type="AlphaFoldDB" id="A0AAD9IVF9"/>
<evidence type="ECO:0000256" key="2">
    <source>
        <dbReference type="ARBA" id="ARBA00012513"/>
    </source>
</evidence>
<comment type="catalytic activity">
    <reaction evidence="9">
        <text>L-seryl-[protein] + ATP = O-phospho-L-seryl-[protein] + ADP + H(+)</text>
        <dbReference type="Rhea" id="RHEA:17989"/>
        <dbReference type="Rhea" id="RHEA-COMP:9863"/>
        <dbReference type="Rhea" id="RHEA-COMP:11604"/>
        <dbReference type="ChEBI" id="CHEBI:15378"/>
        <dbReference type="ChEBI" id="CHEBI:29999"/>
        <dbReference type="ChEBI" id="CHEBI:30616"/>
        <dbReference type="ChEBI" id="CHEBI:83421"/>
        <dbReference type="ChEBI" id="CHEBI:456216"/>
        <dbReference type="EC" id="2.7.11.1"/>
    </reaction>
</comment>
<dbReference type="GO" id="GO:0005524">
    <property type="term" value="F:ATP binding"/>
    <property type="evidence" value="ECO:0007669"/>
    <property type="project" value="UniProtKB-KW"/>
</dbReference>
<comment type="similarity">
    <text evidence="1">Belongs to the protein kinase superfamily. NEK Ser/Thr protein kinase family. NIMA subfamily.</text>
</comment>
<sequence length="627" mass="71510">METYDIITKIGNGACGAVYLVRHLETKRLYALKKIQLDEKRKNRTREAVLREAKILAGLKHPNIVAYHDSFFDELDENLCIIQDYCDGGTLDEVISEAARKKSYFPKKQIFEWFIQLTMALHYIHSKKILYYRDIKTQNVFLTKKKICKIGDFGISKMMDQTVDMAKTCVGTPCYLAPEMCQDIPYSSKADVWALGCLLYEMCALRPAFDANNLISLFYKIIRGDYEPIPSQYSKCLGELIKVILVKNPDERPSARQVLIHPSTAEMLSDFIEEKQYQLEQITQIRASPSNFDDRCCASKNSHTPKASMLSSCETNHSPVLHGVTAIKSNGHKSDVTKRHYLDLPDKALLQKPASNCSKSARGTFTDFNSEKEQLSTFNAISADTEKIDLKVIDDKQRIEADTVDYEDDFDEEIDDEIQVKQDSDEEIPEELPDDHEAYDSDTTDDSVVMTDEVAADEDEYVDDFEEDEEELEDLVSHAREIQEFKHTSSGNEDETVIDEMVSSVITSCKKYLKQHCLTSSKKNQMIPDRKKLSDITEEDLNGQEHLTNSLELLNRDPINYELGKRHRNADSSTTAPFSISQTRLHRKEAVLFSVCINAPRVRYRHAFLLSSLAAADSQQAAILWEN</sequence>
<evidence type="ECO:0000256" key="4">
    <source>
        <dbReference type="ARBA" id="ARBA00022679"/>
    </source>
</evidence>
<dbReference type="EMBL" id="JAODUP010001062">
    <property type="protein sequence ID" value="KAK2141644.1"/>
    <property type="molecule type" value="Genomic_DNA"/>
</dbReference>
<protein>
    <recommendedName>
        <fullName evidence="2">non-specific serine/threonine protein kinase</fullName>
        <ecNumber evidence="2">2.7.11.1</ecNumber>
    </recommendedName>
</protein>
<feature type="region of interest" description="Disordered" evidence="10">
    <location>
        <begin position="421"/>
        <end position="444"/>
    </location>
</feature>
<accession>A0AAD9IVF9</accession>
<dbReference type="InterPro" id="IPR011009">
    <property type="entry name" value="Kinase-like_dom_sf"/>
</dbReference>
<feature type="domain" description="Protein kinase" evidence="11">
    <location>
        <begin position="4"/>
        <end position="264"/>
    </location>
</feature>
<dbReference type="InterPro" id="IPR000719">
    <property type="entry name" value="Prot_kinase_dom"/>
</dbReference>
<dbReference type="Pfam" id="PF00069">
    <property type="entry name" value="Pkinase"/>
    <property type="match status" value="1"/>
</dbReference>
<comment type="caution">
    <text evidence="12">The sequence shown here is derived from an EMBL/GenBank/DDBJ whole genome shotgun (WGS) entry which is preliminary data.</text>
</comment>
<dbReference type="GO" id="GO:0004674">
    <property type="term" value="F:protein serine/threonine kinase activity"/>
    <property type="evidence" value="ECO:0007669"/>
    <property type="project" value="UniProtKB-KW"/>
</dbReference>
<evidence type="ECO:0000256" key="6">
    <source>
        <dbReference type="ARBA" id="ARBA00022777"/>
    </source>
</evidence>
<evidence type="ECO:0000256" key="3">
    <source>
        <dbReference type="ARBA" id="ARBA00022527"/>
    </source>
</evidence>
<feature type="compositionally biased region" description="Acidic residues" evidence="10">
    <location>
        <begin position="424"/>
        <end position="434"/>
    </location>
</feature>
<evidence type="ECO:0000256" key="1">
    <source>
        <dbReference type="ARBA" id="ARBA00010886"/>
    </source>
</evidence>
<evidence type="ECO:0000256" key="7">
    <source>
        <dbReference type="ARBA" id="ARBA00022840"/>
    </source>
</evidence>
<keyword evidence="13" id="KW-1185">Reference proteome</keyword>
<keyword evidence="5" id="KW-0547">Nucleotide-binding</keyword>
<evidence type="ECO:0000313" key="12">
    <source>
        <dbReference type="EMBL" id="KAK2141644.1"/>
    </source>
</evidence>
<dbReference type="SMART" id="SM00220">
    <property type="entry name" value="S_TKc"/>
    <property type="match status" value="1"/>
</dbReference>
<proteinExistence type="inferred from homology"/>
<organism evidence="12 13">
    <name type="scientific">Paralvinella palmiformis</name>
    <dbReference type="NCBI Taxonomy" id="53620"/>
    <lineage>
        <taxon>Eukaryota</taxon>
        <taxon>Metazoa</taxon>
        <taxon>Spiralia</taxon>
        <taxon>Lophotrochozoa</taxon>
        <taxon>Annelida</taxon>
        <taxon>Polychaeta</taxon>
        <taxon>Sedentaria</taxon>
        <taxon>Canalipalpata</taxon>
        <taxon>Terebellida</taxon>
        <taxon>Terebelliformia</taxon>
        <taxon>Alvinellidae</taxon>
        <taxon>Paralvinella</taxon>
    </lineage>
</organism>
<keyword evidence="3" id="KW-0723">Serine/threonine-protein kinase</keyword>
<evidence type="ECO:0000259" key="11">
    <source>
        <dbReference type="PROSITE" id="PS50011"/>
    </source>
</evidence>
<name>A0AAD9IVF9_9ANNE</name>
<dbReference type="EC" id="2.7.11.1" evidence="2"/>
<keyword evidence="4" id="KW-0808">Transferase</keyword>
<reference evidence="12" key="1">
    <citation type="journal article" date="2023" name="Mol. Biol. Evol.">
        <title>Third-Generation Sequencing Reveals the Adaptive Role of the Epigenome in Three Deep-Sea Polychaetes.</title>
        <authorList>
            <person name="Perez M."/>
            <person name="Aroh O."/>
            <person name="Sun Y."/>
            <person name="Lan Y."/>
            <person name="Juniper S.K."/>
            <person name="Young C.R."/>
            <person name="Angers B."/>
            <person name="Qian P.Y."/>
        </authorList>
    </citation>
    <scope>NUCLEOTIDE SEQUENCE</scope>
    <source>
        <strain evidence="12">P08H-3</strain>
    </source>
</reference>
<dbReference type="PROSITE" id="PS00108">
    <property type="entry name" value="PROTEIN_KINASE_ST"/>
    <property type="match status" value="1"/>
</dbReference>
<comment type="catalytic activity">
    <reaction evidence="8">
        <text>L-threonyl-[protein] + ATP = O-phospho-L-threonyl-[protein] + ADP + H(+)</text>
        <dbReference type="Rhea" id="RHEA:46608"/>
        <dbReference type="Rhea" id="RHEA-COMP:11060"/>
        <dbReference type="Rhea" id="RHEA-COMP:11605"/>
        <dbReference type="ChEBI" id="CHEBI:15378"/>
        <dbReference type="ChEBI" id="CHEBI:30013"/>
        <dbReference type="ChEBI" id="CHEBI:30616"/>
        <dbReference type="ChEBI" id="CHEBI:61977"/>
        <dbReference type="ChEBI" id="CHEBI:456216"/>
        <dbReference type="EC" id="2.7.11.1"/>
    </reaction>
</comment>
<dbReference type="SUPFAM" id="SSF56112">
    <property type="entry name" value="Protein kinase-like (PK-like)"/>
    <property type="match status" value="1"/>
</dbReference>
<keyword evidence="6" id="KW-0418">Kinase</keyword>
<evidence type="ECO:0000256" key="9">
    <source>
        <dbReference type="ARBA" id="ARBA00048679"/>
    </source>
</evidence>
<gene>
    <name evidence="12" type="ORF">LSH36_1062g00012</name>
</gene>
<dbReference type="PROSITE" id="PS50011">
    <property type="entry name" value="PROTEIN_KINASE_DOM"/>
    <property type="match status" value="1"/>
</dbReference>
<evidence type="ECO:0000256" key="8">
    <source>
        <dbReference type="ARBA" id="ARBA00047899"/>
    </source>
</evidence>
<evidence type="ECO:0000256" key="10">
    <source>
        <dbReference type="SAM" id="MobiDB-lite"/>
    </source>
</evidence>
<dbReference type="Gene3D" id="1.10.510.10">
    <property type="entry name" value="Transferase(Phosphotransferase) domain 1"/>
    <property type="match status" value="1"/>
</dbReference>
<dbReference type="InterPro" id="IPR008271">
    <property type="entry name" value="Ser/Thr_kinase_AS"/>
</dbReference>
<dbReference type="PANTHER" id="PTHR44899">
    <property type="entry name" value="CAMK FAMILY PROTEIN KINASE"/>
    <property type="match status" value="1"/>
</dbReference>
<keyword evidence="7" id="KW-0067">ATP-binding</keyword>